<protein>
    <submittedName>
        <fullName evidence="1">Uncharacterized protein</fullName>
    </submittedName>
</protein>
<evidence type="ECO:0000313" key="2">
    <source>
        <dbReference type="Proteomes" id="UP000027850"/>
    </source>
</evidence>
<organism evidence="1 2">
    <name type="scientific">Parabacteroides distasonis str. 3776 D15 i</name>
    <dbReference type="NCBI Taxonomy" id="1339342"/>
    <lineage>
        <taxon>Bacteria</taxon>
        <taxon>Pseudomonadati</taxon>
        <taxon>Bacteroidota</taxon>
        <taxon>Bacteroidia</taxon>
        <taxon>Bacteroidales</taxon>
        <taxon>Tannerellaceae</taxon>
        <taxon>Parabacteroides</taxon>
    </lineage>
</organism>
<reference evidence="1 2" key="1">
    <citation type="submission" date="2014-04" db="EMBL/GenBank/DDBJ databases">
        <authorList>
            <person name="Sears C."/>
            <person name="Carroll K."/>
            <person name="Sack B.R."/>
            <person name="Qadri F."/>
            <person name="Myers L.L."/>
            <person name="Chung G.-T."/>
            <person name="Escheverria P."/>
            <person name="Fraser C.M."/>
            <person name="Sadzewicz L."/>
            <person name="Shefchek K.A."/>
            <person name="Tallon L."/>
            <person name="Das S.P."/>
            <person name="Daugherty S."/>
            <person name="Mongodin E.F."/>
        </authorList>
    </citation>
    <scope>NUCLEOTIDE SEQUENCE [LARGE SCALE GENOMIC DNA]</scope>
    <source>
        <strain evidence="1 2">3776 D15 i</strain>
    </source>
</reference>
<dbReference type="EMBL" id="JNHK01000093">
    <property type="protein sequence ID" value="KDS35713.1"/>
    <property type="molecule type" value="Genomic_DNA"/>
</dbReference>
<sequence length="44" mass="5113">MLTIRCLSTNIKEIIELCTYTEEKSGRFLPAYIHIRNKKSTALI</sequence>
<accession>A0AB34LBF0</accession>
<comment type="caution">
    <text evidence="1">The sequence shown here is derived from an EMBL/GenBank/DDBJ whole genome shotgun (WGS) entry which is preliminary data.</text>
</comment>
<evidence type="ECO:0000313" key="1">
    <source>
        <dbReference type="EMBL" id="KDS35713.1"/>
    </source>
</evidence>
<proteinExistence type="predicted"/>
<name>A0AB34LBF0_PARDI</name>
<dbReference type="AlphaFoldDB" id="A0AB34LBF0"/>
<dbReference type="Proteomes" id="UP000027850">
    <property type="component" value="Unassembled WGS sequence"/>
</dbReference>
<gene>
    <name evidence="1" type="ORF">M091_2040</name>
</gene>